<organism evidence="1 2">
    <name type="scientific">Streptomyces lateritius</name>
    <dbReference type="NCBI Taxonomy" id="67313"/>
    <lineage>
        <taxon>Bacteria</taxon>
        <taxon>Bacillati</taxon>
        <taxon>Actinomycetota</taxon>
        <taxon>Actinomycetes</taxon>
        <taxon>Kitasatosporales</taxon>
        <taxon>Streptomycetaceae</taxon>
        <taxon>Streptomyces</taxon>
    </lineage>
</organism>
<evidence type="ECO:0000313" key="1">
    <source>
        <dbReference type="EMBL" id="MFF8279620.1"/>
    </source>
</evidence>
<accession>A0ABW6YIE5</accession>
<protein>
    <recommendedName>
        <fullName evidence="3">Transposase</fullName>
    </recommendedName>
</protein>
<gene>
    <name evidence="1" type="ORF">ACF05T_26460</name>
</gene>
<dbReference type="Proteomes" id="UP001603013">
    <property type="component" value="Unassembled WGS sequence"/>
</dbReference>
<evidence type="ECO:0000313" key="2">
    <source>
        <dbReference type="Proteomes" id="UP001603013"/>
    </source>
</evidence>
<evidence type="ECO:0008006" key="3">
    <source>
        <dbReference type="Google" id="ProtNLM"/>
    </source>
</evidence>
<dbReference type="EMBL" id="JBIBSM010000016">
    <property type="protein sequence ID" value="MFF8279620.1"/>
    <property type="molecule type" value="Genomic_DNA"/>
</dbReference>
<proteinExistence type="predicted"/>
<sequence>MRDRREDREGKRWYAISTAEQNGPYPLPVTGSVDGIDMGVAHFLAESNGGFGENPRQGRKAAARLEAAQGTLSRFPRARRD</sequence>
<dbReference type="RefSeq" id="WP_391936557.1">
    <property type="nucleotide sequence ID" value="NZ_JBIBSM010000016.1"/>
</dbReference>
<reference evidence="1 2" key="1">
    <citation type="submission" date="2024-10" db="EMBL/GenBank/DDBJ databases">
        <title>The Natural Products Discovery Center: Release of the First 8490 Sequenced Strains for Exploring Actinobacteria Biosynthetic Diversity.</title>
        <authorList>
            <person name="Kalkreuter E."/>
            <person name="Kautsar S.A."/>
            <person name="Yang D."/>
            <person name="Bader C.D."/>
            <person name="Teijaro C.N."/>
            <person name="Fluegel L."/>
            <person name="Davis C.M."/>
            <person name="Simpson J.R."/>
            <person name="Lauterbach L."/>
            <person name="Steele A.D."/>
            <person name="Gui C."/>
            <person name="Meng S."/>
            <person name="Li G."/>
            <person name="Viehrig K."/>
            <person name="Ye F."/>
            <person name="Su P."/>
            <person name="Kiefer A.F."/>
            <person name="Nichols A."/>
            <person name="Cepeda A.J."/>
            <person name="Yan W."/>
            <person name="Fan B."/>
            <person name="Jiang Y."/>
            <person name="Adhikari A."/>
            <person name="Zheng C.-J."/>
            <person name="Schuster L."/>
            <person name="Cowan T.M."/>
            <person name="Smanski M.J."/>
            <person name="Chevrette M.G."/>
            <person name="De Carvalho L.P.S."/>
            <person name="Shen B."/>
        </authorList>
    </citation>
    <scope>NUCLEOTIDE SEQUENCE [LARGE SCALE GENOMIC DNA]</scope>
    <source>
        <strain evidence="1 2">NPDC015755</strain>
    </source>
</reference>
<comment type="caution">
    <text evidence="1">The sequence shown here is derived from an EMBL/GenBank/DDBJ whole genome shotgun (WGS) entry which is preliminary data.</text>
</comment>
<name>A0ABW6YIE5_9ACTN</name>
<keyword evidence="2" id="KW-1185">Reference proteome</keyword>